<dbReference type="PROSITE" id="PS51424">
    <property type="entry name" value="ROC"/>
    <property type="match status" value="1"/>
</dbReference>
<dbReference type="InterPro" id="IPR032171">
    <property type="entry name" value="COR-A"/>
</dbReference>
<dbReference type="InterPro" id="IPR036388">
    <property type="entry name" value="WH-like_DNA-bd_sf"/>
</dbReference>
<dbReference type="Gene3D" id="3.30.70.1390">
    <property type="entry name" value="ROC domain from the Parkinson's disease-associated leucine-rich repeat kinase 2"/>
    <property type="match status" value="1"/>
</dbReference>
<accession>A0A8B6CFI9</accession>
<dbReference type="PANTHER" id="PTHR47679">
    <property type="entry name" value="PROTEIN TORNADO 1"/>
    <property type="match status" value="1"/>
</dbReference>
<keyword evidence="5" id="KW-0418">Kinase</keyword>
<protein>
    <recommendedName>
        <fullName evidence="1">non-specific serine/threonine protein kinase</fullName>
        <ecNumber evidence="1">2.7.11.1</ecNumber>
    </recommendedName>
</protein>
<evidence type="ECO:0000256" key="9">
    <source>
        <dbReference type="SAM" id="MobiDB-lite"/>
    </source>
</evidence>
<keyword evidence="4" id="KW-0547">Nucleotide-binding</keyword>
<dbReference type="OrthoDB" id="5962960at2759"/>
<keyword evidence="3" id="KW-0677">Repeat</keyword>
<reference evidence="11" key="1">
    <citation type="submission" date="2018-11" db="EMBL/GenBank/DDBJ databases">
        <authorList>
            <person name="Alioto T."/>
            <person name="Alioto T."/>
        </authorList>
    </citation>
    <scope>NUCLEOTIDE SEQUENCE</scope>
</reference>
<comment type="catalytic activity">
    <reaction evidence="8">
        <text>L-seryl-[protein] + ATP = O-phospho-L-seryl-[protein] + ADP + H(+)</text>
        <dbReference type="Rhea" id="RHEA:17989"/>
        <dbReference type="Rhea" id="RHEA-COMP:9863"/>
        <dbReference type="Rhea" id="RHEA-COMP:11604"/>
        <dbReference type="ChEBI" id="CHEBI:15378"/>
        <dbReference type="ChEBI" id="CHEBI:29999"/>
        <dbReference type="ChEBI" id="CHEBI:30616"/>
        <dbReference type="ChEBI" id="CHEBI:83421"/>
        <dbReference type="ChEBI" id="CHEBI:456216"/>
        <dbReference type="EC" id="2.7.11.1"/>
    </reaction>
</comment>
<evidence type="ECO:0000256" key="3">
    <source>
        <dbReference type="ARBA" id="ARBA00022737"/>
    </source>
</evidence>
<dbReference type="Pfam" id="PF08477">
    <property type="entry name" value="Roc"/>
    <property type="match status" value="1"/>
</dbReference>
<dbReference type="GO" id="GO:0016301">
    <property type="term" value="F:kinase activity"/>
    <property type="evidence" value="ECO:0007669"/>
    <property type="project" value="UniProtKB-KW"/>
</dbReference>
<evidence type="ECO:0000313" key="11">
    <source>
        <dbReference type="EMBL" id="VDI03474.1"/>
    </source>
</evidence>
<sequence>MSKAAQEIREELLQQTAEDLQVEDDNVPTEIRLMSDKKSLPLYLKLLESGSEKKRDIRLVIVGEKGAGKPSFLKRLFEEEIGEVTSTNGIEIHRIKCLAESDDGIWNKLEVNFWFHFIKNNTKDINEEAELHKRLLQPYEESLKNQANVNSKASVEGTGYKIDSNNKPTSSGARKEITKSMISASQSLDILQPTNATVSHEHPFEQAEKEIKSMLQSEVDFRDKEDYATLLLWDFAGDNEFYQTHQTFLSPDAIYLVVTKLNKSNDNEAQEMFGLWMDSIHCYGPQEKRNSINHCTNQPLCPPVILVGTWKDEVKISEGEEIQNACIERLNTYARNVSEYACRHIRDEYTQFISNTKDNNDVFHEIRKSILKLARTIKTWNKDYPLKFIQLEKRLQEKKKELLIISIQEMKHLSVDSSKPLSEAELTLFLKYHHEIRSLVYFEDLPNHIILDTQWLSDAFKCIFTAEKFQLKIKTFKNKEKWDDLNQRGVLHSEVLGDIFKNEQSILSKHKDHILKVMEKFDIIIRPITSEEDATTEISCYYVPCMVKEKPECDIYQMFKVTEDTCKKSTWFCFKFNFLPPHLINHLIASLCREYEVAKVAKTKQKKTEIALFRGTAIFDLQKTRLQKLLITKCPNLIQIQILEFMMSTIIKRGSYSHIADLVEREIIKLISTRYKMTIVTFERKWECGWVKPDSVKGSNVFIEEQNTEYFCEACTATHKWIDEWSKQHGRGKGIKRRKKDERRSSNKK</sequence>
<evidence type="ECO:0000256" key="8">
    <source>
        <dbReference type="ARBA" id="ARBA00048679"/>
    </source>
</evidence>
<dbReference type="Pfam" id="PF16095">
    <property type="entry name" value="COR-A"/>
    <property type="match status" value="1"/>
</dbReference>
<evidence type="ECO:0000259" key="10">
    <source>
        <dbReference type="PROSITE" id="PS51424"/>
    </source>
</evidence>
<dbReference type="Proteomes" id="UP000596742">
    <property type="component" value="Unassembled WGS sequence"/>
</dbReference>
<comment type="caution">
    <text evidence="11">The sequence shown here is derived from an EMBL/GenBank/DDBJ whole genome shotgun (WGS) entry which is preliminary data.</text>
</comment>
<dbReference type="Gene3D" id="3.40.50.300">
    <property type="entry name" value="P-loop containing nucleotide triphosphate hydrolases"/>
    <property type="match status" value="1"/>
</dbReference>
<organism evidence="11 12">
    <name type="scientific">Mytilus galloprovincialis</name>
    <name type="common">Mediterranean mussel</name>
    <dbReference type="NCBI Taxonomy" id="29158"/>
    <lineage>
        <taxon>Eukaryota</taxon>
        <taxon>Metazoa</taxon>
        <taxon>Spiralia</taxon>
        <taxon>Lophotrochozoa</taxon>
        <taxon>Mollusca</taxon>
        <taxon>Bivalvia</taxon>
        <taxon>Autobranchia</taxon>
        <taxon>Pteriomorphia</taxon>
        <taxon>Mytilida</taxon>
        <taxon>Mytiloidea</taxon>
        <taxon>Mytilidae</taxon>
        <taxon>Mytilinae</taxon>
        <taxon>Mytilus</taxon>
    </lineage>
</organism>
<evidence type="ECO:0000256" key="1">
    <source>
        <dbReference type="ARBA" id="ARBA00012513"/>
    </source>
</evidence>
<keyword evidence="6" id="KW-0067">ATP-binding</keyword>
<dbReference type="GO" id="GO:0005524">
    <property type="term" value="F:ATP binding"/>
    <property type="evidence" value="ECO:0007669"/>
    <property type="project" value="UniProtKB-KW"/>
</dbReference>
<dbReference type="SUPFAM" id="SSF52540">
    <property type="entry name" value="P-loop containing nucleoside triphosphate hydrolases"/>
    <property type="match status" value="1"/>
</dbReference>
<dbReference type="PANTHER" id="PTHR47679:SF2">
    <property type="entry name" value="C-TERMINAL OF ROC (COR) DOMAIN-CONTAINING PROTEIN"/>
    <property type="match status" value="1"/>
</dbReference>
<proteinExistence type="predicted"/>
<feature type="domain" description="Roc" evidence="10">
    <location>
        <begin position="50"/>
        <end position="377"/>
    </location>
</feature>
<dbReference type="InterPro" id="IPR020859">
    <property type="entry name" value="ROC"/>
</dbReference>
<comment type="catalytic activity">
    <reaction evidence="7">
        <text>L-threonyl-[protein] + ATP = O-phospho-L-threonyl-[protein] + ADP + H(+)</text>
        <dbReference type="Rhea" id="RHEA:46608"/>
        <dbReference type="Rhea" id="RHEA-COMP:11060"/>
        <dbReference type="Rhea" id="RHEA-COMP:11605"/>
        <dbReference type="ChEBI" id="CHEBI:15378"/>
        <dbReference type="ChEBI" id="CHEBI:30013"/>
        <dbReference type="ChEBI" id="CHEBI:30616"/>
        <dbReference type="ChEBI" id="CHEBI:61977"/>
        <dbReference type="ChEBI" id="CHEBI:456216"/>
        <dbReference type="EC" id="2.7.11.1"/>
    </reaction>
</comment>
<evidence type="ECO:0000256" key="5">
    <source>
        <dbReference type="ARBA" id="ARBA00022777"/>
    </source>
</evidence>
<evidence type="ECO:0000256" key="2">
    <source>
        <dbReference type="ARBA" id="ARBA00022679"/>
    </source>
</evidence>
<feature type="region of interest" description="Disordered" evidence="9">
    <location>
        <begin position="730"/>
        <end position="749"/>
    </location>
</feature>
<keyword evidence="2" id="KW-0808">Transferase</keyword>
<dbReference type="EC" id="2.7.11.1" evidence="1"/>
<name>A0A8B6CFI9_MYTGA</name>
<dbReference type="AlphaFoldDB" id="A0A8B6CFI9"/>
<keyword evidence="12" id="KW-1185">Reference proteome</keyword>
<dbReference type="InterPro" id="IPR027417">
    <property type="entry name" value="P-loop_NTPase"/>
</dbReference>
<evidence type="ECO:0000256" key="7">
    <source>
        <dbReference type="ARBA" id="ARBA00047899"/>
    </source>
</evidence>
<evidence type="ECO:0000256" key="6">
    <source>
        <dbReference type="ARBA" id="ARBA00022840"/>
    </source>
</evidence>
<evidence type="ECO:0000256" key="4">
    <source>
        <dbReference type="ARBA" id="ARBA00022741"/>
    </source>
</evidence>
<gene>
    <name evidence="11" type="ORF">MGAL_10B027735</name>
</gene>
<feature type="compositionally biased region" description="Basic residues" evidence="9">
    <location>
        <begin position="730"/>
        <end position="741"/>
    </location>
</feature>
<feature type="non-terminal residue" evidence="11">
    <location>
        <position position="749"/>
    </location>
</feature>
<dbReference type="Gene3D" id="1.10.10.10">
    <property type="entry name" value="Winged helix-like DNA-binding domain superfamily/Winged helix DNA-binding domain"/>
    <property type="match status" value="1"/>
</dbReference>
<evidence type="ECO:0000313" key="12">
    <source>
        <dbReference type="Proteomes" id="UP000596742"/>
    </source>
</evidence>
<dbReference type="EMBL" id="UYJE01001604">
    <property type="protein sequence ID" value="VDI03474.1"/>
    <property type="molecule type" value="Genomic_DNA"/>
</dbReference>